<sequence length="72" mass="8120">MLRNRSVDRVAADLKMDPEEIEQIAALTGGVVLRCNDTGSQWRATGWRGAYRQVCMRGLTDWDWWPIGGDPA</sequence>
<name>A0A418SSS1_9RHOB</name>
<dbReference type="AlphaFoldDB" id="A0A418SSS1"/>
<evidence type="ECO:0000313" key="1">
    <source>
        <dbReference type="EMBL" id="RJE84014.1"/>
    </source>
</evidence>
<accession>A0A418SSS1</accession>
<protein>
    <submittedName>
        <fullName evidence="1">Uncharacterized protein</fullName>
    </submittedName>
</protein>
<keyword evidence="2" id="KW-1185">Reference proteome</keyword>
<organism evidence="1 2">
    <name type="scientific">Paracoccus onubensis</name>
    <dbReference type="NCBI Taxonomy" id="1675788"/>
    <lineage>
        <taxon>Bacteria</taxon>
        <taxon>Pseudomonadati</taxon>
        <taxon>Pseudomonadota</taxon>
        <taxon>Alphaproteobacteria</taxon>
        <taxon>Rhodobacterales</taxon>
        <taxon>Paracoccaceae</taxon>
        <taxon>Paracoccus</taxon>
    </lineage>
</organism>
<evidence type="ECO:0000313" key="2">
    <source>
        <dbReference type="Proteomes" id="UP000284202"/>
    </source>
</evidence>
<proteinExistence type="predicted"/>
<reference evidence="2" key="1">
    <citation type="submission" date="2018-09" db="EMBL/GenBank/DDBJ databases">
        <title>Acidovorax cavernicola nov. sp. isolated from Gruta de las Maravillas (Aracena, Spain).</title>
        <authorList>
            <person name="Jurado V."/>
            <person name="Gutierrez-Patricio S."/>
            <person name="Gonzalez-Pimentel J.L."/>
            <person name="Miller A.Z."/>
            <person name="Laiz L."/>
            <person name="Saiz-Jimenez C."/>
        </authorList>
    </citation>
    <scope>NUCLEOTIDE SEQUENCE [LARGE SCALE GENOMIC DNA]</scope>
    <source>
        <strain evidence="2">1011MAR3C25</strain>
    </source>
</reference>
<dbReference type="Proteomes" id="UP000284202">
    <property type="component" value="Unassembled WGS sequence"/>
</dbReference>
<gene>
    <name evidence="1" type="ORF">D3P04_13435</name>
</gene>
<comment type="caution">
    <text evidence="1">The sequence shown here is derived from an EMBL/GenBank/DDBJ whole genome shotgun (WGS) entry which is preliminary data.</text>
</comment>
<dbReference type="EMBL" id="QZCG01000009">
    <property type="protein sequence ID" value="RJE84014.1"/>
    <property type="molecule type" value="Genomic_DNA"/>
</dbReference>